<organism evidence="1 2">
    <name type="scientific">Photobacterium sp. (strain ATCC 43367)</name>
    <dbReference type="NCBI Taxonomy" id="379097"/>
    <lineage>
        <taxon>Bacteria</taxon>
        <taxon>Pseudomonadati</taxon>
        <taxon>Pseudomonadota</taxon>
        <taxon>Gammaproteobacteria</taxon>
        <taxon>Vibrionales</taxon>
        <taxon>Vibrionaceae</taxon>
        <taxon>Vibrio</taxon>
        <taxon>Vibrio oreintalis group</taxon>
    </lineage>
</organism>
<sequence>MSVARTTHIDIITLNKAAELIGLSPKTLRNRIHEGVYPSTVFKKVNGTWMVDIEEWNQWHRNQR</sequence>
<dbReference type="InterPro" id="IPR009061">
    <property type="entry name" value="DNA-bd_dom_put_sf"/>
</dbReference>
<evidence type="ECO:0000313" key="2">
    <source>
        <dbReference type="Proteomes" id="UP000030451"/>
    </source>
</evidence>
<dbReference type="Proteomes" id="UP000030451">
    <property type="component" value="Unassembled WGS sequence"/>
</dbReference>
<reference evidence="1 2" key="1">
    <citation type="submission" date="2014-10" db="EMBL/GenBank/DDBJ databases">
        <title>Genome sequencing of Vibrio sinaloensis T08.</title>
        <authorList>
            <person name="Chan K.-G."/>
            <person name="Mohamad N.I."/>
        </authorList>
    </citation>
    <scope>NUCLEOTIDE SEQUENCE [LARGE SCALE GENOMIC DNA]</scope>
    <source>
        <strain evidence="1 2">T08</strain>
    </source>
</reference>
<dbReference type="Gene3D" id="6.10.200.10">
    <property type="entry name" value="Regulatory phage protein Cox"/>
    <property type="match status" value="1"/>
</dbReference>
<dbReference type="InterPro" id="IPR038147">
    <property type="entry name" value="Cox_sf"/>
</dbReference>
<dbReference type="RefSeq" id="WP_038136438.1">
    <property type="nucleotide sequence ID" value="NZ_JRWP01000004.1"/>
</dbReference>
<dbReference type="EMBL" id="JRWP01000004">
    <property type="protein sequence ID" value="KGY10339.1"/>
    <property type="molecule type" value="Genomic_DNA"/>
</dbReference>
<dbReference type="OrthoDB" id="5891838at2"/>
<comment type="caution">
    <text evidence="1">The sequence shown here is derived from an EMBL/GenBank/DDBJ whole genome shotgun (WGS) entry which is preliminary data.</text>
</comment>
<protein>
    <submittedName>
        <fullName evidence="1">Transcriptional regulator</fullName>
    </submittedName>
</protein>
<dbReference type="SUPFAM" id="SSF46955">
    <property type="entry name" value="Putative DNA-binding domain"/>
    <property type="match status" value="1"/>
</dbReference>
<evidence type="ECO:0000313" key="1">
    <source>
        <dbReference type="EMBL" id="KGY10339.1"/>
    </source>
</evidence>
<gene>
    <name evidence="1" type="ORF">NM06_05370</name>
</gene>
<name>A0A0A5I3J4_PHOS4</name>
<accession>A0A0A5I3J4</accession>
<proteinExistence type="predicted"/>
<dbReference type="AlphaFoldDB" id="A0A0A5I3J4"/>